<dbReference type="Pfam" id="PF08706">
    <property type="entry name" value="D5_N"/>
    <property type="match status" value="1"/>
</dbReference>
<dbReference type="InterPro" id="IPR045455">
    <property type="entry name" value="NrS-1_pol-like_helicase"/>
</dbReference>
<dbReference type="AlphaFoldDB" id="A0A7G8TCW7"/>
<dbReference type="SMART" id="SM00885">
    <property type="entry name" value="D5_N"/>
    <property type="match status" value="1"/>
</dbReference>
<dbReference type="KEGG" id="cfem:HCR03_04065"/>
<accession>A0A7G8TCW7</accession>
<evidence type="ECO:0000256" key="1">
    <source>
        <dbReference type="ARBA" id="ARBA00022741"/>
    </source>
</evidence>
<dbReference type="EMBL" id="CP060286">
    <property type="protein sequence ID" value="QNK41458.1"/>
    <property type="molecule type" value="Genomic_DNA"/>
</dbReference>
<dbReference type="SUPFAM" id="SSF52540">
    <property type="entry name" value="P-loop containing nucleoside triphosphate hydrolases"/>
    <property type="match status" value="1"/>
</dbReference>
<dbReference type="GO" id="GO:0005524">
    <property type="term" value="F:ATP binding"/>
    <property type="evidence" value="ECO:0007669"/>
    <property type="project" value="UniProtKB-KW"/>
</dbReference>
<dbReference type="PROSITE" id="PS51206">
    <property type="entry name" value="SF3_HELICASE_1"/>
    <property type="match status" value="1"/>
</dbReference>
<dbReference type="Gene3D" id="3.40.50.300">
    <property type="entry name" value="P-loop containing nucleotide triphosphate hydrolases"/>
    <property type="match status" value="1"/>
</dbReference>
<dbReference type="Pfam" id="PF16793">
    <property type="entry name" value="RepB_primase"/>
    <property type="match status" value="1"/>
</dbReference>
<dbReference type="InterPro" id="IPR006500">
    <property type="entry name" value="Helicase_put_C_phage/plasmid"/>
</dbReference>
<dbReference type="Gene3D" id="3.30.70.1790">
    <property type="entry name" value="RepB DNA-primase, N-terminal domain"/>
    <property type="match status" value="1"/>
</dbReference>
<keyword evidence="3" id="KW-0067">ATP-binding</keyword>
<dbReference type="Proteomes" id="UP000515909">
    <property type="component" value="Chromosome"/>
</dbReference>
<name>A0A7G8TCW7_9FIRM</name>
<dbReference type="InterPro" id="IPR014015">
    <property type="entry name" value="Helicase_SF3_DNA-vir"/>
</dbReference>
<evidence type="ECO:0000259" key="4">
    <source>
        <dbReference type="PROSITE" id="PS51206"/>
    </source>
</evidence>
<dbReference type="InterPro" id="IPR051620">
    <property type="entry name" value="ORF904-like_C"/>
</dbReference>
<protein>
    <submittedName>
        <fullName evidence="5">DNA primase</fullName>
    </submittedName>
</protein>
<dbReference type="GO" id="GO:0016787">
    <property type="term" value="F:hydrolase activity"/>
    <property type="evidence" value="ECO:0007669"/>
    <property type="project" value="UniProtKB-KW"/>
</dbReference>
<keyword evidence="2" id="KW-0378">Hydrolase</keyword>
<organism evidence="5 6">
    <name type="scientific">Caproicibacter fermentans</name>
    <dbReference type="NCBI Taxonomy" id="2576756"/>
    <lineage>
        <taxon>Bacteria</taxon>
        <taxon>Bacillati</taxon>
        <taxon>Bacillota</taxon>
        <taxon>Clostridia</taxon>
        <taxon>Eubacteriales</taxon>
        <taxon>Acutalibacteraceae</taxon>
        <taxon>Caproicibacter</taxon>
    </lineage>
</organism>
<evidence type="ECO:0000256" key="3">
    <source>
        <dbReference type="ARBA" id="ARBA00022840"/>
    </source>
</evidence>
<dbReference type="InterPro" id="IPR039459">
    <property type="entry name" value="RepB-like_DNA_primase_dom"/>
</dbReference>
<dbReference type="Pfam" id="PF19263">
    <property type="entry name" value="DUF5906"/>
    <property type="match status" value="1"/>
</dbReference>
<dbReference type="InterPro" id="IPR014818">
    <property type="entry name" value="Phage/plasmid_primase_P4_C"/>
</dbReference>
<gene>
    <name evidence="5" type="ORF">HCR03_04065</name>
</gene>
<keyword evidence="1" id="KW-0547">Nucleotide-binding</keyword>
<proteinExistence type="predicted"/>
<dbReference type="InterPro" id="IPR027417">
    <property type="entry name" value="P-loop_NTPase"/>
</dbReference>
<sequence>MPVSEYSLKPVPVSPGEFLGAFFEPAESVCLRIFSDRPDNAFSGQKLKIEQGHFDKIVDTLKAHNEQNRGIYFVINYGGHEDSEITRINAQFMECDNISLEEQLAKIQAFPLEASLIVRTRKSLHCYWLMKNAKAERFRAIQKRLIAYFGADPACVNESRVFRLPGFLHCKEEPVLVECIKFNPELRYTQKELEAVLPELPEESEPPRAASSPIKDRGTQKGLVLMGRRCAFIQHCKRDAKTLSEPDWYAMISNLAVFEGGEAIIHRLSKPYPAYDYDATQAKIDHFYQSGTKPMTCRKIAEHGFVCPKMRGGSCTCKSPAGLAFHPMSVEELKKALASVKTKQEAAVDIHTARRFINDYLYNIDPGIAGAFIGDNIKNHFKFKAADLKTLPAYQKELYKAFSATQEARKERRGNEIPAWYEVSEKGKWNFLPGVLADHCAENEHVFYCADSYYFYENGVYLPKNDKTAQRKVRSYMNARYALAAEIRDADWQWQVLVDKTVREINVNPYIMNFKNGLYNVMTDEFLPHDPKYLSTIRLGGNYNPEAQCPIFMRYLSDILPESEVPLIQEILGYFLVPVNKAQKSFVIVGKGDSGKSTFLSVVQDVLLGADNVSTLTWQALDEKFATVQLFGKLANVFADLPSENIRDTGTFKAITGEDYISAQHKFKEYFSFKPFARLLFSCNSVPKSYTDRSDGFYRRLMLIRFDQAIPEDKRDPNLKEKLAAEADGILAWSMAGLRHLKENSYRFSETQRTKAELASYKAENSSALAFVGECCEIKGGYTCMSEDLFSAYQEYCSANALKPVSQIRFNRELEAIQGLSRGRDNVTRRHVWVGVRLSE</sequence>
<dbReference type="NCBIfam" id="TIGR01613">
    <property type="entry name" value="primase_Cterm"/>
    <property type="match status" value="1"/>
</dbReference>
<evidence type="ECO:0000256" key="2">
    <source>
        <dbReference type="ARBA" id="ARBA00022801"/>
    </source>
</evidence>
<dbReference type="PANTHER" id="PTHR35372:SF2">
    <property type="entry name" value="SF3 HELICASE DOMAIN-CONTAINING PROTEIN"/>
    <property type="match status" value="1"/>
</dbReference>
<evidence type="ECO:0000313" key="6">
    <source>
        <dbReference type="Proteomes" id="UP000515909"/>
    </source>
</evidence>
<evidence type="ECO:0000313" key="5">
    <source>
        <dbReference type="EMBL" id="QNK41458.1"/>
    </source>
</evidence>
<reference evidence="5 6" key="1">
    <citation type="submission" date="2020-08" db="EMBL/GenBank/DDBJ databases">
        <title>The isolate Caproiciproducens sp. 7D4C2 produces n-caproate at mildly acidic conditions from hexoses: genome and rBOX comparison with related strains and chain-elongating bacteria.</title>
        <authorList>
            <person name="Esquivel-Elizondo S."/>
            <person name="Bagci C."/>
            <person name="Temovska M."/>
            <person name="Jeon B.S."/>
            <person name="Bessarab I."/>
            <person name="Williams R.B.H."/>
            <person name="Huson D.H."/>
            <person name="Angenent L.T."/>
        </authorList>
    </citation>
    <scope>NUCLEOTIDE SEQUENCE [LARGE SCALE GENOMIC DNA]</scope>
    <source>
        <strain evidence="5 6">7D4C2</strain>
    </source>
</reference>
<dbReference type="PANTHER" id="PTHR35372">
    <property type="entry name" value="ATP BINDING PROTEIN-RELATED"/>
    <property type="match status" value="1"/>
</dbReference>
<feature type="domain" description="SF3 helicase" evidence="4">
    <location>
        <begin position="563"/>
        <end position="719"/>
    </location>
</feature>